<dbReference type="PROSITE" id="PS51808">
    <property type="entry name" value="CHCH"/>
    <property type="match status" value="1"/>
</dbReference>
<dbReference type="PANTHER" id="PTHR21107">
    <property type="entry name" value="CYTOCHROME C OXIDASE ASSEMBLY PROTEIN COX19"/>
    <property type="match status" value="1"/>
</dbReference>
<feature type="domain" description="CHCH" evidence="5">
    <location>
        <begin position="29"/>
        <end position="62"/>
    </location>
</feature>
<keyword evidence="2" id="KW-0963">Cytoplasm</keyword>
<dbReference type="AlphaFoldDB" id="A0AAD8EDE1"/>
<protein>
    <recommendedName>
        <fullName evidence="5">CHCH domain-containing protein</fullName>
    </recommendedName>
</protein>
<organism evidence="6 7">
    <name type="scientific">Diploptera punctata</name>
    <name type="common">Pacific beetle cockroach</name>
    <dbReference type="NCBI Taxonomy" id="6984"/>
    <lineage>
        <taxon>Eukaryota</taxon>
        <taxon>Metazoa</taxon>
        <taxon>Ecdysozoa</taxon>
        <taxon>Arthropoda</taxon>
        <taxon>Hexapoda</taxon>
        <taxon>Insecta</taxon>
        <taxon>Pterygota</taxon>
        <taxon>Neoptera</taxon>
        <taxon>Polyneoptera</taxon>
        <taxon>Dictyoptera</taxon>
        <taxon>Blattodea</taxon>
        <taxon>Blaberoidea</taxon>
        <taxon>Blaberidae</taxon>
        <taxon>Diplopterinae</taxon>
        <taxon>Diploptera</taxon>
    </lineage>
</organism>
<keyword evidence="3" id="KW-1015">Disulfide bond</keyword>
<comment type="caution">
    <text evidence="6">The sequence shown here is derived from an EMBL/GenBank/DDBJ whole genome shotgun (WGS) entry which is preliminary data.</text>
</comment>
<dbReference type="InterPro" id="IPR051383">
    <property type="entry name" value="COX19"/>
</dbReference>
<name>A0AAD8EDE1_DIPPU</name>
<comment type="subcellular location">
    <subcellularLocation>
        <location evidence="1">Cytoplasm</location>
    </subcellularLocation>
</comment>
<sequence>MSSMTFGQKTFTPVPPDKGSFPLDHEGICKKLMLKYMVCLSTHKNNNSACREESKDYLQCRMDNQLMAKENWSKLGFSDLEKTNKTTNL</sequence>
<dbReference type="GO" id="GO:0005758">
    <property type="term" value="C:mitochondrial intermembrane space"/>
    <property type="evidence" value="ECO:0007669"/>
    <property type="project" value="TreeGrafter"/>
</dbReference>
<evidence type="ECO:0000313" key="6">
    <source>
        <dbReference type="EMBL" id="KAJ9586198.1"/>
    </source>
</evidence>
<comment type="similarity">
    <text evidence="4">Belongs to the COX19 family.</text>
</comment>
<dbReference type="GO" id="GO:0033617">
    <property type="term" value="P:mitochondrial respiratory chain complex IV assembly"/>
    <property type="evidence" value="ECO:0007669"/>
    <property type="project" value="TreeGrafter"/>
</dbReference>
<dbReference type="PANTHER" id="PTHR21107:SF2">
    <property type="entry name" value="CYTOCHROME C OXIDASE ASSEMBLY PROTEIN COX19"/>
    <property type="match status" value="1"/>
</dbReference>
<proteinExistence type="inferred from homology"/>
<evidence type="ECO:0000256" key="2">
    <source>
        <dbReference type="ARBA" id="ARBA00022490"/>
    </source>
</evidence>
<evidence type="ECO:0000259" key="5">
    <source>
        <dbReference type="Pfam" id="PF06747"/>
    </source>
</evidence>
<keyword evidence="7" id="KW-1185">Reference proteome</keyword>
<dbReference type="EMBL" id="JASPKZ010007187">
    <property type="protein sequence ID" value="KAJ9586198.1"/>
    <property type="molecule type" value="Genomic_DNA"/>
</dbReference>
<accession>A0AAD8EDE1</accession>
<reference evidence="6" key="2">
    <citation type="submission" date="2023-05" db="EMBL/GenBank/DDBJ databases">
        <authorList>
            <person name="Fouks B."/>
        </authorList>
    </citation>
    <scope>NUCLEOTIDE SEQUENCE</scope>
    <source>
        <strain evidence="6">Stay&amp;Tobe</strain>
        <tissue evidence="6">Testes</tissue>
    </source>
</reference>
<dbReference type="InterPro" id="IPR010625">
    <property type="entry name" value="CHCH"/>
</dbReference>
<evidence type="ECO:0000256" key="4">
    <source>
        <dbReference type="ARBA" id="ARBA00038223"/>
    </source>
</evidence>
<gene>
    <name evidence="6" type="ORF">L9F63_020156</name>
</gene>
<evidence type="ECO:0000256" key="3">
    <source>
        <dbReference type="ARBA" id="ARBA00023157"/>
    </source>
</evidence>
<evidence type="ECO:0000313" key="7">
    <source>
        <dbReference type="Proteomes" id="UP001233999"/>
    </source>
</evidence>
<dbReference type="Pfam" id="PF06747">
    <property type="entry name" value="CHCH"/>
    <property type="match status" value="1"/>
</dbReference>
<dbReference type="Proteomes" id="UP001233999">
    <property type="component" value="Unassembled WGS sequence"/>
</dbReference>
<reference evidence="6" key="1">
    <citation type="journal article" date="2023" name="IScience">
        <title>Live-bearing cockroach genome reveals convergent evolutionary mechanisms linked to viviparity in insects and beyond.</title>
        <authorList>
            <person name="Fouks B."/>
            <person name="Harrison M.C."/>
            <person name="Mikhailova A.A."/>
            <person name="Marchal E."/>
            <person name="English S."/>
            <person name="Carruthers M."/>
            <person name="Jennings E.C."/>
            <person name="Chiamaka E.L."/>
            <person name="Frigard R.A."/>
            <person name="Pippel M."/>
            <person name="Attardo G.M."/>
            <person name="Benoit J.B."/>
            <person name="Bornberg-Bauer E."/>
            <person name="Tobe S.S."/>
        </authorList>
    </citation>
    <scope>NUCLEOTIDE SEQUENCE</scope>
    <source>
        <strain evidence="6">Stay&amp;Tobe</strain>
    </source>
</reference>
<evidence type="ECO:0000256" key="1">
    <source>
        <dbReference type="ARBA" id="ARBA00004496"/>
    </source>
</evidence>